<dbReference type="RefSeq" id="WP_237870420.1">
    <property type="nucleotide sequence ID" value="NZ_JAKLTR010000004.1"/>
</dbReference>
<organism evidence="1 2">
    <name type="scientific">Terrimonas ginsenosidimutans</name>
    <dbReference type="NCBI Taxonomy" id="2908004"/>
    <lineage>
        <taxon>Bacteria</taxon>
        <taxon>Pseudomonadati</taxon>
        <taxon>Bacteroidota</taxon>
        <taxon>Chitinophagia</taxon>
        <taxon>Chitinophagales</taxon>
        <taxon>Chitinophagaceae</taxon>
        <taxon>Terrimonas</taxon>
    </lineage>
</organism>
<sequence>MPRTLSVLGGSFMLRDTDTPVETHKIRGNNFIPLTTRRIQFNDIFQQFILHVTALRNEQSNFIVNCAKTNLSDHDVPNNRYDGVNDHLLFFH</sequence>
<proteinExistence type="predicted"/>
<dbReference type="EMBL" id="JAKLTR010000004">
    <property type="protein sequence ID" value="MCG2614212.1"/>
    <property type="molecule type" value="Genomic_DNA"/>
</dbReference>
<keyword evidence="2" id="KW-1185">Reference proteome</keyword>
<evidence type="ECO:0000313" key="2">
    <source>
        <dbReference type="Proteomes" id="UP001165367"/>
    </source>
</evidence>
<gene>
    <name evidence="1" type="ORF">LZZ85_07960</name>
</gene>
<evidence type="ECO:0000313" key="1">
    <source>
        <dbReference type="EMBL" id="MCG2614212.1"/>
    </source>
</evidence>
<reference evidence="1" key="1">
    <citation type="submission" date="2022-01" db="EMBL/GenBank/DDBJ databases">
        <authorList>
            <person name="Jo J.-H."/>
            <person name="Im W.-T."/>
        </authorList>
    </citation>
    <scope>NUCLEOTIDE SEQUENCE</scope>
    <source>
        <strain evidence="1">NA20</strain>
    </source>
</reference>
<dbReference type="Proteomes" id="UP001165367">
    <property type="component" value="Unassembled WGS sequence"/>
</dbReference>
<protein>
    <submittedName>
        <fullName evidence="1">Uncharacterized protein</fullName>
    </submittedName>
</protein>
<comment type="caution">
    <text evidence="1">The sequence shown here is derived from an EMBL/GenBank/DDBJ whole genome shotgun (WGS) entry which is preliminary data.</text>
</comment>
<name>A0ABS9KPF4_9BACT</name>
<accession>A0ABS9KPF4</accession>